<evidence type="ECO:0000313" key="4">
    <source>
        <dbReference type="EMBL" id="BAH44541.1"/>
    </source>
</evidence>
<dbReference type="InterPro" id="IPR002711">
    <property type="entry name" value="HNH"/>
</dbReference>
<feature type="domain" description="Type IV methyl-directed restriction enzyme EcoKMcrB subunit DNA-binding" evidence="3">
    <location>
        <begin position="7"/>
        <end position="190"/>
    </location>
</feature>
<dbReference type="Proteomes" id="UP000001877">
    <property type="component" value="Chromosome"/>
</dbReference>
<feature type="domain" description="HNH" evidence="2">
    <location>
        <begin position="283"/>
        <end position="321"/>
    </location>
</feature>
<dbReference type="EMBL" id="AP008955">
    <property type="protein sequence ID" value="BAH44541.1"/>
    <property type="molecule type" value="Genomic_DNA"/>
</dbReference>
<dbReference type="AlphaFoldDB" id="C0ZFI2"/>
<reference evidence="4 5" key="1">
    <citation type="submission" date="2005-03" db="EMBL/GenBank/DDBJ databases">
        <title>Brevibacillus brevis strain 47, complete genome.</title>
        <authorList>
            <person name="Hosoyama A."/>
            <person name="Yamada R."/>
            <person name="Hongo Y."/>
            <person name="Terui Y."/>
            <person name="Ankai A."/>
            <person name="Masuyama W."/>
            <person name="Sekiguchi M."/>
            <person name="Takeda T."/>
            <person name="Asano K."/>
            <person name="Ohji S."/>
            <person name="Ichikawa N."/>
            <person name="Narita S."/>
            <person name="Aoki N."/>
            <person name="Miura H."/>
            <person name="Matsushita S."/>
            <person name="Sekigawa T."/>
            <person name="Yamagata H."/>
            <person name="Yoshikawa H."/>
            <person name="Udaka S."/>
            <person name="Tanikawa S."/>
            <person name="Fujita N."/>
        </authorList>
    </citation>
    <scope>NUCLEOTIDE SEQUENCE [LARGE SCALE GENOMIC DNA]</scope>
    <source>
        <strain evidence="5">47 / JCM 6285 / NBRC 100599</strain>
    </source>
</reference>
<dbReference type="eggNOG" id="COG3183">
    <property type="taxonomic scope" value="Bacteria"/>
</dbReference>
<dbReference type="InterPro" id="IPR003615">
    <property type="entry name" value="HNH_nuc"/>
</dbReference>
<dbReference type="HOGENOM" id="CLU_713013_0_0_9"/>
<organism evidence="4 5">
    <name type="scientific">Brevibacillus brevis (strain 47 / JCM 6285 / NBRC 100599)</name>
    <dbReference type="NCBI Taxonomy" id="358681"/>
    <lineage>
        <taxon>Bacteria</taxon>
        <taxon>Bacillati</taxon>
        <taxon>Bacillota</taxon>
        <taxon>Bacilli</taxon>
        <taxon>Bacillales</taxon>
        <taxon>Paenibacillaceae</taxon>
        <taxon>Brevibacillus</taxon>
    </lineage>
</organism>
<dbReference type="RefSeq" id="WP_015891838.1">
    <property type="nucleotide sequence ID" value="NC_012491.1"/>
</dbReference>
<dbReference type="Pfam" id="PF01844">
    <property type="entry name" value="HNH"/>
    <property type="match status" value="1"/>
</dbReference>
<protein>
    <submittedName>
        <fullName evidence="4">Uncharacterized protein</fullName>
    </submittedName>
</protein>
<dbReference type="CDD" id="cd00085">
    <property type="entry name" value="HNHc"/>
    <property type="match status" value="1"/>
</dbReference>
<gene>
    <name evidence="4" type="ordered locus">BBR47_35640</name>
</gene>
<evidence type="ECO:0000259" key="3">
    <source>
        <dbReference type="Pfam" id="PF12102"/>
    </source>
</evidence>
<dbReference type="GO" id="GO:0004519">
    <property type="term" value="F:endonuclease activity"/>
    <property type="evidence" value="ECO:0007669"/>
    <property type="project" value="InterPro"/>
</dbReference>
<sequence>MRQQFIEILNSYNNLRTTPYQPTASDEAKLLTNVAPTTIRAALNLDKRKYKVQGSVGAGKWTDTPWISVFDKEITESAQQGFYIVYLFRKDMRGVYLSLNQGTTYVASKFKGLNPKKKMKQIAENIRQSLDIDRTIFPNESIDLKASTTNAKNYTAAHICGKYYDALALPDDEQLKVDLKNLLKIYEQLKIQMAGRGTEEMLDYYLQKEEIEDTQFQSDVQVAEPSNTPLVPQPVPPQVESNGKQQWKRNASIAKEALRNEDYLCEVNNGHLSFTSAITNKNFVEAHHLIPMKLQALFSWSLDVPGNIVSLCPNCHRKIHHASKSERKELIEVLYSKKINRLKSFGIDIQLKDLLKAYAC</sequence>
<accession>C0ZFI2</accession>
<evidence type="ECO:0000259" key="2">
    <source>
        <dbReference type="Pfam" id="PF01844"/>
    </source>
</evidence>
<dbReference type="REBASE" id="20620">
    <property type="entry name" value="Bbr47McrBP"/>
</dbReference>
<feature type="region of interest" description="Disordered" evidence="1">
    <location>
        <begin position="227"/>
        <end position="246"/>
    </location>
</feature>
<keyword evidence="5" id="KW-1185">Reference proteome</keyword>
<dbReference type="GO" id="GO:0008270">
    <property type="term" value="F:zinc ion binding"/>
    <property type="evidence" value="ECO:0007669"/>
    <property type="project" value="InterPro"/>
</dbReference>
<dbReference type="InterPro" id="IPR021961">
    <property type="entry name" value="McrB_DNA-bd"/>
</dbReference>
<dbReference type="Gene3D" id="3.30.920.90">
    <property type="match status" value="1"/>
</dbReference>
<evidence type="ECO:0000256" key="1">
    <source>
        <dbReference type="SAM" id="MobiDB-lite"/>
    </source>
</evidence>
<dbReference type="GO" id="GO:0003676">
    <property type="term" value="F:nucleic acid binding"/>
    <property type="evidence" value="ECO:0007669"/>
    <property type="project" value="InterPro"/>
</dbReference>
<dbReference type="Pfam" id="PF12102">
    <property type="entry name" value="MrcB_N"/>
    <property type="match status" value="1"/>
</dbReference>
<dbReference type="KEGG" id="bbe:BBR47_35640"/>
<proteinExistence type="predicted"/>
<name>C0ZFI2_BREBN</name>
<evidence type="ECO:0000313" key="5">
    <source>
        <dbReference type="Proteomes" id="UP000001877"/>
    </source>
</evidence>